<dbReference type="CDD" id="cd12837">
    <property type="entry name" value="EcCorA-like_u1"/>
    <property type="match status" value="1"/>
</dbReference>
<accession>A0A4Q9GRF6</accession>
<keyword evidence="9 13" id="KW-1133">Transmembrane helix</keyword>
<dbReference type="SUPFAM" id="SSF143865">
    <property type="entry name" value="CorA soluble domain-like"/>
    <property type="match status" value="1"/>
</dbReference>
<dbReference type="RefSeq" id="WP_131000932.1">
    <property type="nucleotide sequence ID" value="NZ_JBHSZR010000002.1"/>
</dbReference>
<keyword evidence="7 13" id="KW-0812">Transmembrane</keyword>
<evidence type="ECO:0000256" key="5">
    <source>
        <dbReference type="ARBA" id="ARBA00022475"/>
    </source>
</evidence>
<dbReference type="EMBL" id="SIUB01000001">
    <property type="protein sequence ID" value="TBN54680.1"/>
    <property type="molecule type" value="Genomic_DNA"/>
</dbReference>
<evidence type="ECO:0000256" key="7">
    <source>
        <dbReference type="ARBA" id="ARBA00022692"/>
    </source>
</evidence>
<dbReference type="Gene3D" id="3.30.460.20">
    <property type="entry name" value="CorA soluble domain-like"/>
    <property type="match status" value="1"/>
</dbReference>
<evidence type="ECO:0000313" key="15">
    <source>
        <dbReference type="Proteomes" id="UP000291613"/>
    </source>
</evidence>
<dbReference type="PANTHER" id="PTHR47685:SF1">
    <property type="entry name" value="MAGNESIUM TRANSPORT PROTEIN CORA"/>
    <property type="match status" value="1"/>
</dbReference>
<dbReference type="InterPro" id="IPR045863">
    <property type="entry name" value="CorA_TM1_TM2"/>
</dbReference>
<comment type="catalytic activity">
    <reaction evidence="12">
        <text>Mg(2+)(in) = Mg(2+)(out)</text>
        <dbReference type="Rhea" id="RHEA:29827"/>
        <dbReference type="ChEBI" id="CHEBI:18420"/>
    </reaction>
</comment>
<dbReference type="Proteomes" id="UP000291613">
    <property type="component" value="Unassembled WGS sequence"/>
</dbReference>
<dbReference type="Gene3D" id="1.20.58.340">
    <property type="entry name" value="Magnesium transport protein CorA, transmembrane region"/>
    <property type="match status" value="2"/>
</dbReference>
<evidence type="ECO:0000256" key="2">
    <source>
        <dbReference type="ARBA" id="ARBA00009765"/>
    </source>
</evidence>
<dbReference type="SUPFAM" id="SSF144083">
    <property type="entry name" value="Magnesium transport protein CorA, transmembrane region"/>
    <property type="match status" value="1"/>
</dbReference>
<reference evidence="14 15" key="1">
    <citation type="submission" date="2019-02" db="EMBL/GenBank/DDBJ databases">
        <title>Hansschlegelia quercus sp. nov., a novel methylotrophic bacterium from buds of oak (Quercus robur L.).</title>
        <authorList>
            <person name="Agafonova N.V."/>
            <person name="Kaparullina E.N."/>
            <person name="Grouzdev D.S."/>
            <person name="Doronina N.V."/>
        </authorList>
    </citation>
    <scope>NUCLEOTIDE SEQUENCE [LARGE SCALE GENOMIC DNA]</scope>
    <source>
        <strain evidence="14 15">Dub</strain>
    </source>
</reference>
<feature type="transmembrane region" description="Helical" evidence="13">
    <location>
        <begin position="262"/>
        <end position="285"/>
    </location>
</feature>
<comment type="caution">
    <text evidence="14">The sequence shown here is derived from an EMBL/GenBank/DDBJ whole genome shotgun (WGS) entry which is preliminary data.</text>
</comment>
<evidence type="ECO:0000256" key="3">
    <source>
        <dbReference type="ARBA" id="ARBA00019439"/>
    </source>
</evidence>
<evidence type="ECO:0000256" key="13">
    <source>
        <dbReference type="SAM" id="Phobius"/>
    </source>
</evidence>
<evidence type="ECO:0000256" key="6">
    <source>
        <dbReference type="ARBA" id="ARBA00022519"/>
    </source>
</evidence>
<dbReference type="FunFam" id="1.20.58.340:FF:000001">
    <property type="entry name" value="Magnesium transport protein CorA"/>
    <property type="match status" value="1"/>
</dbReference>
<keyword evidence="4" id="KW-0813">Transport</keyword>
<evidence type="ECO:0000313" key="14">
    <source>
        <dbReference type="EMBL" id="TBN54680.1"/>
    </source>
</evidence>
<keyword evidence="11 13" id="KW-0472">Membrane</keyword>
<dbReference type="InterPro" id="IPR045861">
    <property type="entry name" value="CorA_cytoplasmic_dom"/>
</dbReference>
<evidence type="ECO:0000256" key="11">
    <source>
        <dbReference type="ARBA" id="ARBA00023136"/>
    </source>
</evidence>
<keyword evidence="8" id="KW-0460">Magnesium</keyword>
<evidence type="ECO:0000256" key="1">
    <source>
        <dbReference type="ARBA" id="ARBA00004429"/>
    </source>
</evidence>
<comment type="subcellular location">
    <subcellularLocation>
        <location evidence="1">Cell inner membrane</location>
        <topology evidence="1">Multi-pass membrane protein</topology>
    </subcellularLocation>
</comment>
<keyword evidence="15" id="KW-1185">Reference proteome</keyword>
<dbReference type="Pfam" id="PF01544">
    <property type="entry name" value="CorA"/>
    <property type="match status" value="1"/>
</dbReference>
<comment type="similarity">
    <text evidence="2">Belongs to the CorA metal ion transporter (MIT) (TC 1.A.35) family.</text>
</comment>
<evidence type="ECO:0000256" key="9">
    <source>
        <dbReference type="ARBA" id="ARBA00022989"/>
    </source>
</evidence>
<dbReference type="AlphaFoldDB" id="A0A4Q9GRF6"/>
<evidence type="ECO:0000256" key="4">
    <source>
        <dbReference type="ARBA" id="ARBA00022448"/>
    </source>
</evidence>
<evidence type="ECO:0000256" key="8">
    <source>
        <dbReference type="ARBA" id="ARBA00022842"/>
    </source>
</evidence>
<keyword evidence="5" id="KW-1003">Cell membrane</keyword>
<keyword evidence="6" id="KW-0997">Cell inner membrane</keyword>
<name>A0A4Q9GRF6_9HYPH</name>
<gene>
    <name evidence="14" type="ORF">EYR15_00460</name>
</gene>
<evidence type="ECO:0000256" key="12">
    <source>
        <dbReference type="ARBA" id="ARBA00034269"/>
    </source>
</evidence>
<feature type="transmembrane region" description="Helical" evidence="13">
    <location>
        <begin position="297"/>
        <end position="317"/>
    </location>
</feature>
<dbReference type="PANTHER" id="PTHR47685">
    <property type="entry name" value="MAGNESIUM TRANSPORT PROTEIN CORA"/>
    <property type="match status" value="1"/>
</dbReference>
<dbReference type="InterPro" id="IPR050829">
    <property type="entry name" value="CorA_MIT"/>
</dbReference>
<dbReference type="GO" id="GO:0015087">
    <property type="term" value="F:cobalt ion transmembrane transporter activity"/>
    <property type="evidence" value="ECO:0007669"/>
    <property type="project" value="TreeGrafter"/>
</dbReference>
<dbReference type="GO" id="GO:0015095">
    <property type="term" value="F:magnesium ion transmembrane transporter activity"/>
    <property type="evidence" value="ECO:0007669"/>
    <property type="project" value="TreeGrafter"/>
</dbReference>
<keyword evidence="10" id="KW-0406">Ion transport</keyword>
<protein>
    <recommendedName>
        <fullName evidence="3">Magnesium transport protein CorA</fullName>
    </recommendedName>
</protein>
<dbReference type="InterPro" id="IPR002523">
    <property type="entry name" value="MgTranspt_CorA/ZnTranspt_ZntB"/>
</dbReference>
<sequence length="323" mass="35821">MIIVYAARDGALAQVALTDGRVPNDAVWIDLLQPTPEEDKLVEAAVGASVPTRDEMVEIEPSSRLYIESGARYMTASVLCNVDTATPVLSAVTFILTKQALVTVRYDDPKPFQIYSTRACKAQAGERTAEAVLIGLFDAIVDRVADILEHVGADVDDLSRIIFQRTGSQAYRKPYQELLKAIGRKGDLSSKSRESLVTLQRVFLYLTAEIEGAKPSKDTKSQIRTLQRDASSLTEHASFLNDKVTFLLDAMLGMVGLAQNDIVKLFSVMAVVFLPPTLVASIYGMNFEHMPELKWAHGYPFALGLMLVSAVLPYLFFKWRRWL</sequence>
<dbReference type="OrthoDB" id="9803416at2"/>
<proteinExistence type="inferred from homology"/>
<evidence type="ECO:0000256" key="10">
    <source>
        <dbReference type="ARBA" id="ARBA00023065"/>
    </source>
</evidence>
<dbReference type="GO" id="GO:0015099">
    <property type="term" value="F:nickel cation transmembrane transporter activity"/>
    <property type="evidence" value="ECO:0007669"/>
    <property type="project" value="TreeGrafter"/>
</dbReference>
<organism evidence="14 15">
    <name type="scientific">Hansschlegelia quercus</name>
    <dbReference type="NCBI Taxonomy" id="2528245"/>
    <lineage>
        <taxon>Bacteria</taxon>
        <taxon>Pseudomonadati</taxon>
        <taxon>Pseudomonadota</taxon>
        <taxon>Alphaproteobacteria</taxon>
        <taxon>Hyphomicrobiales</taxon>
        <taxon>Methylopilaceae</taxon>
        <taxon>Hansschlegelia</taxon>
    </lineage>
</organism>
<dbReference type="GO" id="GO:0005886">
    <property type="term" value="C:plasma membrane"/>
    <property type="evidence" value="ECO:0007669"/>
    <property type="project" value="UniProtKB-SubCell"/>
</dbReference>